<dbReference type="Gene3D" id="1.10.10.10">
    <property type="entry name" value="Winged helix-like DNA-binding domain superfamily/Winged helix DNA-binding domain"/>
    <property type="match status" value="1"/>
</dbReference>
<dbReference type="PANTHER" id="PTHR33221:SF4">
    <property type="entry name" value="HTH-TYPE TRANSCRIPTIONAL REPRESSOR NSRR"/>
    <property type="match status" value="1"/>
</dbReference>
<dbReference type="Pfam" id="PF02082">
    <property type="entry name" value="Rrf2"/>
    <property type="match status" value="1"/>
</dbReference>
<keyword evidence="4" id="KW-1185">Reference proteome</keyword>
<keyword evidence="1" id="KW-0238">DNA-binding</keyword>
<dbReference type="GO" id="GO:0005829">
    <property type="term" value="C:cytosol"/>
    <property type="evidence" value="ECO:0007669"/>
    <property type="project" value="TreeGrafter"/>
</dbReference>
<reference evidence="3 4" key="1">
    <citation type="submission" date="2018-09" db="EMBL/GenBank/DDBJ databases">
        <title>Optimization and identification of Corynebacterium falsenii FN1-14 from fish paste.</title>
        <authorList>
            <person name="Daroonpunt R."/>
            <person name="Tanasupawat S."/>
        </authorList>
    </citation>
    <scope>NUCLEOTIDE SEQUENCE [LARGE SCALE GENOMIC DNA]</scope>
    <source>
        <strain evidence="3 4">FN1-14</strain>
    </source>
</reference>
<dbReference type="InterPro" id="IPR036388">
    <property type="entry name" value="WH-like_DNA-bd_sf"/>
</dbReference>
<dbReference type="PROSITE" id="PS51197">
    <property type="entry name" value="HTH_RRF2_2"/>
    <property type="match status" value="1"/>
</dbReference>
<comment type="cofactor">
    <cofactor evidence="2">
        <name>[2Fe-2S] cluster</name>
        <dbReference type="ChEBI" id="CHEBI:190135"/>
    </cofactor>
</comment>
<evidence type="ECO:0000256" key="2">
    <source>
        <dbReference type="ARBA" id="ARBA00034078"/>
    </source>
</evidence>
<dbReference type="GO" id="GO:0003677">
    <property type="term" value="F:DNA binding"/>
    <property type="evidence" value="ECO:0007669"/>
    <property type="project" value="UniProtKB-KW"/>
</dbReference>
<evidence type="ECO:0000256" key="1">
    <source>
        <dbReference type="ARBA" id="ARBA00023125"/>
    </source>
</evidence>
<dbReference type="GO" id="GO:0003700">
    <property type="term" value="F:DNA-binding transcription factor activity"/>
    <property type="evidence" value="ECO:0007669"/>
    <property type="project" value="TreeGrafter"/>
</dbReference>
<organism evidence="3 4">
    <name type="scientific">Corynebacterium falsenii</name>
    <dbReference type="NCBI Taxonomy" id="108486"/>
    <lineage>
        <taxon>Bacteria</taxon>
        <taxon>Bacillati</taxon>
        <taxon>Actinomycetota</taxon>
        <taxon>Actinomycetes</taxon>
        <taxon>Mycobacteriales</taxon>
        <taxon>Corynebacteriaceae</taxon>
        <taxon>Corynebacterium</taxon>
    </lineage>
</organism>
<dbReference type="OrthoDB" id="9795923at2"/>
<evidence type="ECO:0000313" key="4">
    <source>
        <dbReference type="Proteomes" id="UP000285278"/>
    </source>
</evidence>
<gene>
    <name evidence="3" type="ORF">D3M95_00220</name>
</gene>
<evidence type="ECO:0000313" key="3">
    <source>
        <dbReference type="EMBL" id="RIX36680.1"/>
    </source>
</evidence>
<accession>A0A418Q9I2</accession>
<dbReference type="SUPFAM" id="SSF46785">
    <property type="entry name" value="Winged helix' DNA-binding domain"/>
    <property type="match status" value="1"/>
</dbReference>
<dbReference type="PANTHER" id="PTHR33221">
    <property type="entry name" value="WINGED HELIX-TURN-HELIX TRANSCRIPTIONAL REGULATOR, RRF2 FAMILY"/>
    <property type="match status" value="1"/>
</dbReference>
<comment type="caution">
    <text evidence="3">The sequence shown here is derived from an EMBL/GenBank/DDBJ whole genome shotgun (WGS) entry which is preliminary data.</text>
</comment>
<dbReference type="InterPro" id="IPR036390">
    <property type="entry name" value="WH_DNA-bd_sf"/>
</dbReference>
<dbReference type="STRING" id="1451189.CFAL_08525"/>
<dbReference type="Proteomes" id="UP000285278">
    <property type="component" value="Unassembled WGS sequence"/>
</dbReference>
<dbReference type="EMBL" id="QXJK01000001">
    <property type="protein sequence ID" value="RIX36680.1"/>
    <property type="molecule type" value="Genomic_DNA"/>
</dbReference>
<dbReference type="InterPro" id="IPR000944">
    <property type="entry name" value="Tscrpt_reg_Rrf2"/>
</dbReference>
<dbReference type="InterPro" id="IPR030489">
    <property type="entry name" value="TR_Rrf2-type_CS"/>
</dbReference>
<proteinExistence type="predicted"/>
<dbReference type="PROSITE" id="PS01332">
    <property type="entry name" value="HTH_RRF2_1"/>
    <property type="match status" value="1"/>
</dbReference>
<dbReference type="RefSeq" id="WP_025403263.1">
    <property type="nucleotide sequence ID" value="NZ_CBCRUA010000001.1"/>
</dbReference>
<sequence length="163" mass="17380">MQLTRFTDLGLRIVMQLADTAVRAADGEEGSHPRTTTSSVSEAINASQTHVAKVVSRLADMGVIQSSRGRTGGILLAPGALDFSLGDLIKELEGDEDIIDRLSSSTFTMKPTCPLTKALVEAQDAFFDVLNTHTIRDIIHTDRVTAGTESEDTSESQGSSATD</sequence>
<protein>
    <submittedName>
        <fullName evidence="3">Transcriptional regulator</fullName>
    </submittedName>
</protein>
<dbReference type="AlphaFoldDB" id="A0A418Q9I2"/>
<name>A0A418Q9I2_9CORY</name>